<dbReference type="STRING" id="3885.V7CRC7"/>
<evidence type="ECO:0000256" key="2">
    <source>
        <dbReference type="ARBA" id="ARBA00023211"/>
    </source>
</evidence>
<dbReference type="eggNOG" id="KOG1950">
    <property type="taxonomic scope" value="Eukaryota"/>
</dbReference>
<dbReference type="EMBL" id="CM002289">
    <property type="protein sequence ID" value="ESW31820.1"/>
    <property type="molecule type" value="Genomic_DNA"/>
</dbReference>
<dbReference type="InterPro" id="IPR029044">
    <property type="entry name" value="Nucleotide-diphossugar_trans"/>
</dbReference>
<keyword evidence="2" id="KW-0464">Manganese</keyword>
<dbReference type="Gramene" id="ESW31820">
    <property type="protein sequence ID" value="ESW31820"/>
    <property type="gene ID" value="PHAVU_002G270800g"/>
</dbReference>
<accession>V7CRC7</accession>
<dbReference type="Gene3D" id="3.90.550.10">
    <property type="entry name" value="Spore Coat Polysaccharide Biosynthesis Protein SpsA, Chain A"/>
    <property type="match status" value="1"/>
</dbReference>
<evidence type="ECO:0000313" key="4">
    <source>
        <dbReference type="Proteomes" id="UP000000226"/>
    </source>
</evidence>
<keyword evidence="1" id="KW-0328">Glycosyltransferase</keyword>
<proteinExistence type="predicted"/>
<gene>
    <name evidence="3" type="ORF">PHAVU_002G270800g</name>
</gene>
<evidence type="ECO:0000313" key="3">
    <source>
        <dbReference type="EMBL" id="ESW31820.1"/>
    </source>
</evidence>
<evidence type="ECO:0000256" key="1">
    <source>
        <dbReference type="ARBA" id="ARBA00022676"/>
    </source>
</evidence>
<dbReference type="OMA" id="AYIFHEF"/>
<protein>
    <submittedName>
        <fullName evidence="3">Uncharacterized protein</fullName>
    </submittedName>
</protein>
<reference evidence="4" key="1">
    <citation type="journal article" date="2014" name="Nat. Genet.">
        <title>A reference genome for common bean and genome-wide analysis of dual domestications.</title>
        <authorList>
            <person name="Schmutz J."/>
            <person name="McClean P.E."/>
            <person name="Mamidi S."/>
            <person name="Wu G.A."/>
            <person name="Cannon S.B."/>
            <person name="Grimwood J."/>
            <person name="Jenkins J."/>
            <person name="Shu S."/>
            <person name="Song Q."/>
            <person name="Chavarro C."/>
            <person name="Torres-Torres M."/>
            <person name="Geffroy V."/>
            <person name="Moghaddam S.M."/>
            <person name="Gao D."/>
            <person name="Abernathy B."/>
            <person name="Barry K."/>
            <person name="Blair M."/>
            <person name="Brick M.A."/>
            <person name="Chovatia M."/>
            <person name="Gepts P."/>
            <person name="Goodstein D.M."/>
            <person name="Gonzales M."/>
            <person name="Hellsten U."/>
            <person name="Hyten D.L."/>
            <person name="Jia G."/>
            <person name="Kelly J.D."/>
            <person name="Kudrna D."/>
            <person name="Lee R."/>
            <person name="Richard M.M."/>
            <person name="Miklas P.N."/>
            <person name="Osorno J.M."/>
            <person name="Rodrigues J."/>
            <person name="Thareau V."/>
            <person name="Urrea C.A."/>
            <person name="Wang M."/>
            <person name="Yu Y."/>
            <person name="Zhang M."/>
            <person name="Wing R.A."/>
            <person name="Cregan P.B."/>
            <person name="Rokhsar D.S."/>
            <person name="Jackson S.A."/>
        </authorList>
    </citation>
    <scope>NUCLEOTIDE SEQUENCE [LARGE SCALE GENOMIC DNA]</scope>
    <source>
        <strain evidence="4">cv. G19833</strain>
    </source>
</reference>
<dbReference type="PANTHER" id="PTHR11183">
    <property type="entry name" value="GLYCOGENIN SUBFAMILY MEMBER"/>
    <property type="match status" value="1"/>
</dbReference>
<dbReference type="Proteomes" id="UP000000226">
    <property type="component" value="Chromosome 2"/>
</dbReference>
<dbReference type="GO" id="GO:0016757">
    <property type="term" value="F:glycosyltransferase activity"/>
    <property type="evidence" value="ECO:0007669"/>
    <property type="project" value="UniProtKB-KW"/>
</dbReference>
<organism evidence="3 4">
    <name type="scientific">Phaseolus vulgaris</name>
    <name type="common">Kidney bean</name>
    <name type="synonym">French bean</name>
    <dbReference type="NCBI Taxonomy" id="3885"/>
    <lineage>
        <taxon>Eukaryota</taxon>
        <taxon>Viridiplantae</taxon>
        <taxon>Streptophyta</taxon>
        <taxon>Embryophyta</taxon>
        <taxon>Tracheophyta</taxon>
        <taxon>Spermatophyta</taxon>
        <taxon>Magnoliopsida</taxon>
        <taxon>eudicotyledons</taxon>
        <taxon>Gunneridae</taxon>
        <taxon>Pentapetalae</taxon>
        <taxon>rosids</taxon>
        <taxon>fabids</taxon>
        <taxon>Fabales</taxon>
        <taxon>Fabaceae</taxon>
        <taxon>Papilionoideae</taxon>
        <taxon>50 kb inversion clade</taxon>
        <taxon>NPAAA clade</taxon>
        <taxon>indigoferoid/millettioid clade</taxon>
        <taxon>Phaseoleae</taxon>
        <taxon>Phaseolus</taxon>
    </lineage>
</organism>
<name>V7CRC7_PHAVU</name>
<keyword evidence="1" id="KW-0808">Transferase</keyword>
<dbReference type="InterPro" id="IPR050587">
    <property type="entry name" value="GNT1/Glycosyltrans_8"/>
</dbReference>
<sequence length="221" mass="26529">MAHFLTRVYIMVVEPSNCTFKLLMDHINEFDSYNGGDQGYLNEIFTWWHRIPRHINFLKHFWVGDEEEKKKIKTLLFGADPPILYVLHYQGMKPWLCFWDCDCNWNAYIFHEFASDVAHERWWKVHDAMPKLLEQFCMLKSKQKAQLECDRRQGEIANYSDGHWRIKVKHKRLKKGMDKLCSWKNMLKHWGETNWTDDESYYTPTPPAIATTSLSDLRHVN</sequence>
<dbReference type="OrthoDB" id="2014201at2759"/>
<dbReference type="SUPFAM" id="SSF53448">
    <property type="entry name" value="Nucleotide-diphospho-sugar transferases"/>
    <property type="match status" value="1"/>
</dbReference>
<dbReference type="AlphaFoldDB" id="V7CRC7"/>
<keyword evidence="4" id="KW-1185">Reference proteome</keyword>